<dbReference type="RefSeq" id="WP_136564818.1">
    <property type="nucleotide sequence ID" value="NZ_SNTZ01000001.1"/>
</dbReference>
<dbReference type="EMBL" id="SNTZ01000001">
    <property type="protein sequence ID" value="THV61029.1"/>
    <property type="molecule type" value="Genomic_DNA"/>
</dbReference>
<evidence type="ECO:0000313" key="2">
    <source>
        <dbReference type="Proteomes" id="UP000310406"/>
    </source>
</evidence>
<name>A0A4S8RZR8_9FLAO</name>
<organism evidence="1 2">
    <name type="scientific">Flagellimonas alvinocaridis</name>
    <dbReference type="NCBI Taxonomy" id="2530200"/>
    <lineage>
        <taxon>Bacteria</taxon>
        <taxon>Pseudomonadati</taxon>
        <taxon>Bacteroidota</taxon>
        <taxon>Flavobacteriia</taxon>
        <taxon>Flavobacteriales</taxon>
        <taxon>Flavobacteriaceae</taxon>
        <taxon>Flagellimonas</taxon>
    </lineage>
</organism>
<evidence type="ECO:0000313" key="1">
    <source>
        <dbReference type="EMBL" id="THV61029.1"/>
    </source>
</evidence>
<protein>
    <submittedName>
        <fullName evidence="1">Uncharacterized protein</fullName>
    </submittedName>
</protein>
<sequence length="133" mass="15372">MKNPFRRKKKPQVEFPNDEVFWIPGNWNDRSEIVGSIAKNNMNEFVFAGYIMLNMNTQESFGIQILEKSDFDNLDFFGKFKDSDFFIRMDLTESEYNQQESIIKAGNAILKAGGLSIFAEKSSLIYSAESWNT</sequence>
<keyword evidence="2" id="KW-1185">Reference proteome</keyword>
<comment type="caution">
    <text evidence="1">The sequence shown here is derived from an EMBL/GenBank/DDBJ whole genome shotgun (WGS) entry which is preliminary data.</text>
</comment>
<dbReference type="AlphaFoldDB" id="A0A4S8RZR8"/>
<dbReference type="OrthoDB" id="4158605at2"/>
<proteinExistence type="predicted"/>
<accession>A0A4S8RZR8</accession>
<dbReference type="Proteomes" id="UP000310406">
    <property type="component" value="Unassembled WGS sequence"/>
</dbReference>
<gene>
    <name evidence="1" type="ORF">EZV76_01465</name>
</gene>
<reference evidence="1 2" key="1">
    <citation type="submission" date="2019-03" db="EMBL/GenBank/DDBJ databases">
        <title>Muricauda SCR12 sp.nov, a marine bacterium isolated from Pacific Ocean:the Okinawa trough.</title>
        <authorList>
            <person name="Liu L."/>
        </authorList>
    </citation>
    <scope>NUCLEOTIDE SEQUENCE [LARGE SCALE GENOMIC DNA]</scope>
    <source>
        <strain evidence="1 2">SCR12</strain>
    </source>
</reference>